<keyword evidence="2" id="KW-0238">DNA-binding</keyword>
<gene>
    <name evidence="6" type="ORF">FHS87_001538</name>
</gene>
<dbReference type="InterPro" id="IPR029016">
    <property type="entry name" value="GAF-like_dom_sf"/>
</dbReference>
<proteinExistence type="predicted"/>
<dbReference type="InterPro" id="IPR050707">
    <property type="entry name" value="HTH_MetabolicPath_Reg"/>
</dbReference>
<keyword evidence="3" id="KW-0804">Transcription</keyword>
<keyword evidence="1" id="KW-0805">Transcription regulation</keyword>
<dbReference type="SUPFAM" id="SSF46785">
    <property type="entry name" value="Winged helix' DNA-binding domain"/>
    <property type="match status" value="1"/>
</dbReference>
<dbReference type="InterPro" id="IPR014757">
    <property type="entry name" value="Tscrpt_reg_IclR_C"/>
</dbReference>
<evidence type="ECO:0000313" key="6">
    <source>
        <dbReference type="EMBL" id="MBB5693509.1"/>
    </source>
</evidence>
<dbReference type="SUPFAM" id="SSF55781">
    <property type="entry name" value="GAF domain-like"/>
    <property type="match status" value="1"/>
</dbReference>
<evidence type="ECO:0000256" key="1">
    <source>
        <dbReference type="ARBA" id="ARBA00023015"/>
    </source>
</evidence>
<dbReference type="SMART" id="SM00346">
    <property type="entry name" value="HTH_ICLR"/>
    <property type="match status" value="1"/>
</dbReference>
<dbReference type="InterPro" id="IPR036388">
    <property type="entry name" value="WH-like_DNA-bd_sf"/>
</dbReference>
<dbReference type="Pfam" id="PF09339">
    <property type="entry name" value="HTH_IclR"/>
    <property type="match status" value="1"/>
</dbReference>
<evidence type="ECO:0000259" key="4">
    <source>
        <dbReference type="PROSITE" id="PS51077"/>
    </source>
</evidence>
<name>A0A840Y404_9PROT</name>
<evidence type="ECO:0000313" key="7">
    <source>
        <dbReference type="Proteomes" id="UP000580654"/>
    </source>
</evidence>
<evidence type="ECO:0000259" key="5">
    <source>
        <dbReference type="PROSITE" id="PS51078"/>
    </source>
</evidence>
<dbReference type="Pfam" id="PF01614">
    <property type="entry name" value="IclR_C"/>
    <property type="match status" value="1"/>
</dbReference>
<dbReference type="GO" id="GO:0003700">
    <property type="term" value="F:DNA-binding transcription factor activity"/>
    <property type="evidence" value="ECO:0007669"/>
    <property type="project" value="TreeGrafter"/>
</dbReference>
<sequence length="262" mass="27404">MPRMGAGTGRAGPGTEGSEALARGIAILLAFGPERRRMSLAEVARLVDLPRATARRALLTLVHLGLVESEGRLFRLTPAVLRLASGYLGSNGVSALLQPACERIAASAMAACSVAMLDGAEIVFVAYGQPARLVPANTMVGARLPAYATALGRVLLAALPEEALAPLLRALPPRALTPRTETDPARLLDAIRAAGAEGHALVEEEVELGFRSLAVPLRRYDGRVVAALNIGTSVAGMDARGMRERLLPLLRAEAEGLSAQLV</sequence>
<dbReference type="Gene3D" id="1.10.10.10">
    <property type="entry name" value="Winged helix-like DNA-binding domain superfamily/Winged helix DNA-binding domain"/>
    <property type="match status" value="1"/>
</dbReference>
<dbReference type="EMBL" id="JACIJD010000005">
    <property type="protein sequence ID" value="MBB5693509.1"/>
    <property type="molecule type" value="Genomic_DNA"/>
</dbReference>
<feature type="domain" description="HTH iclR-type" evidence="4">
    <location>
        <begin position="18"/>
        <end position="78"/>
    </location>
</feature>
<dbReference type="GO" id="GO:0003677">
    <property type="term" value="F:DNA binding"/>
    <property type="evidence" value="ECO:0007669"/>
    <property type="project" value="UniProtKB-KW"/>
</dbReference>
<dbReference type="PROSITE" id="PS51077">
    <property type="entry name" value="HTH_ICLR"/>
    <property type="match status" value="1"/>
</dbReference>
<reference evidence="6 7" key="1">
    <citation type="submission" date="2020-08" db="EMBL/GenBank/DDBJ databases">
        <title>Genomic Encyclopedia of Type Strains, Phase IV (KMG-IV): sequencing the most valuable type-strain genomes for metagenomic binning, comparative biology and taxonomic classification.</title>
        <authorList>
            <person name="Goeker M."/>
        </authorList>
    </citation>
    <scope>NUCLEOTIDE SEQUENCE [LARGE SCALE GENOMIC DNA]</scope>
    <source>
        <strain evidence="6 7">DSM 25622</strain>
    </source>
</reference>
<evidence type="ECO:0000256" key="3">
    <source>
        <dbReference type="ARBA" id="ARBA00023163"/>
    </source>
</evidence>
<organism evidence="6 7">
    <name type="scientific">Muricoccus pecuniae</name>
    <dbReference type="NCBI Taxonomy" id="693023"/>
    <lineage>
        <taxon>Bacteria</taxon>
        <taxon>Pseudomonadati</taxon>
        <taxon>Pseudomonadota</taxon>
        <taxon>Alphaproteobacteria</taxon>
        <taxon>Acetobacterales</taxon>
        <taxon>Roseomonadaceae</taxon>
        <taxon>Muricoccus</taxon>
    </lineage>
</organism>
<dbReference type="PANTHER" id="PTHR30136">
    <property type="entry name" value="HELIX-TURN-HELIX TRANSCRIPTIONAL REGULATOR, ICLR FAMILY"/>
    <property type="match status" value="1"/>
</dbReference>
<dbReference type="InterPro" id="IPR005471">
    <property type="entry name" value="Tscrpt_reg_IclR_N"/>
</dbReference>
<dbReference type="InterPro" id="IPR036390">
    <property type="entry name" value="WH_DNA-bd_sf"/>
</dbReference>
<dbReference type="PANTHER" id="PTHR30136:SF34">
    <property type="entry name" value="TRANSCRIPTIONAL REGULATOR"/>
    <property type="match status" value="1"/>
</dbReference>
<protein>
    <submittedName>
        <fullName evidence="6">IclR family pca regulon transcriptional regulator</fullName>
    </submittedName>
</protein>
<accession>A0A840Y404</accession>
<dbReference type="RefSeq" id="WP_184515771.1">
    <property type="nucleotide sequence ID" value="NZ_JACIJD010000005.1"/>
</dbReference>
<dbReference type="Proteomes" id="UP000580654">
    <property type="component" value="Unassembled WGS sequence"/>
</dbReference>
<dbReference type="GO" id="GO:0045892">
    <property type="term" value="P:negative regulation of DNA-templated transcription"/>
    <property type="evidence" value="ECO:0007669"/>
    <property type="project" value="TreeGrafter"/>
</dbReference>
<comment type="caution">
    <text evidence="6">The sequence shown here is derived from an EMBL/GenBank/DDBJ whole genome shotgun (WGS) entry which is preliminary data.</text>
</comment>
<keyword evidence="7" id="KW-1185">Reference proteome</keyword>
<dbReference type="Gene3D" id="3.30.450.40">
    <property type="match status" value="1"/>
</dbReference>
<feature type="domain" description="IclR-ED" evidence="5">
    <location>
        <begin position="79"/>
        <end position="262"/>
    </location>
</feature>
<dbReference type="PROSITE" id="PS51078">
    <property type="entry name" value="ICLR_ED"/>
    <property type="match status" value="1"/>
</dbReference>
<evidence type="ECO:0000256" key="2">
    <source>
        <dbReference type="ARBA" id="ARBA00023125"/>
    </source>
</evidence>
<dbReference type="AlphaFoldDB" id="A0A840Y404"/>